<feature type="compositionally biased region" description="Gly residues" evidence="4">
    <location>
        <begin position="1"/>
        <end position="11"/>
    </location>
</feature>
<keyword evidence="6" id="KW-1185">Reference proteome</keyword>
<dbReference type="NCBIfam" id="TIGR00715">
    <property type="entry name" value="precor6x_red"/>
    <property type="match status" value="1"/>
</dbReference>
<evidence type="ECO:0000313" key="6">
    <source>
        <dbReference type="Proteomes" id="UP000515976"/>
    </source>
</evidence>
<dbReference type="KEGG" id="pei:H9L10_03830"/>
<evidence type="ECO:0000256" key="1">
    <source>
        <dbReference type="ARBA" id="ARBA00004953"/>
    </source>
</evidence>
<evidence type="ECO:0000256" key="3">
    <source>
        <dbReference type="ARBA" id="ARBA00023002"/>
    </source>
</evidence>
<dbReference type="PANTHER" id="PTHR36925">
    <property type="entry name" value="COBALT-PRECORRIN-6A REDUCTASE"/>
    <property type="match status" value="1"/>
</dbReference>
<dbReference type="Proteomes" id="UP000515976">
    <property type="component" value="Chromosome"/>
</dbReference>
<evidence type="ECO:0000256" key="2">
    <source>
        <dbReference type="ARBA" id="ARBA00022573"/>
    </source>
</evidence>
<dbReference type="UniPathway" id="UPA00148"/>
<feature type="region of interest" description="Disordered" evidence="4">
    <location>
        <begin position="1"/>
        <end position="25"/>
    </location>
</feature>
<organism evidence="5 6">
    <name type="scientific">Phycicoccus endophyticus</name>
    <dbReference type="NCBI Taxonomy" id="1690220"/>
    <lineage>
        <taxon>Bacteria</taxon>
        <taxon>Bacillati</taxon>
        <taxon>Actinomycetota</taxon>
        <taxon>Actinomycetes</taxon>
        <taxon>Micrococcales</taxon>
        <taxon>Intrasporangiaceae</taxon>
        <taxon>Phycicoccus</taxon>
    </lineage>
</organism>
<dbReference type="PANTHER" id="PTHR36925:SF1">
    <property type="entry name" value="COBALT-PRECORRIN-6A REDUCTASE"/>
    <property type="match status" value="1"/>
</dbReference>
<keyword evidence="3 5" id="KW-0560">Oxidoreductase</keyword>
<dbReference type="Pfam" id="PF02571">
    <property type="entry name" value="CbiJ"/>
    <property type="match status" value="1"/>
</dbReference>
<name>A0A7G9R3L7_9MICO</name>
<sequence>MRVGAAPGGDEGTLPRPRRRRARVPPVAPLPARVLLLGGSAEARALADALVARGLEVTSSLAGRVSRPRLPAGRVRVGGFGGVEGLRAALRAEGWTHVVDATHPFAATMTAHAARATAAEGVPLLRLARPGWSGHPDAGAWRWVEDHDEACVVAGRLGRRPVLTTGRQTLHHYRGWAERPVLVRLVEPPVDPLPGAWTLVLARGPYDVDGETDLLRGHRADVLLTKDSGGAHTAAKLDAARVLGVPVVVVRRPSVPDGVAAVDDVAGAVRWVTGEV</sequence>
<dbReference type="GO" id="GO:0016994">
    <property type="term" value="F:precorrin-6A reductase activity"/>
    <property type="evidence" value="ECO:0007669"/>
    <property type="project" value="InterPro"/>
</dbReference>
<dbReference type="InterPro" id="IPR003723">
    <property type="entry name" value="Precorrin-6x_reduct"/>
</dbReference>
<evidence type="ECO:0000256" key="4">
    <source>
        <dbReference type="SAM" id="MobiDB-lite"/>
    </source>
</evidence>
<proteinExistence type="predicted"/>
<dbReference type="PROSITE" id="PS51014">
    <property type="entry name" value="COBK_CBIJ"/>
    <property type="match status" value="1"/>
</dbReference>
<reference evidence="5 6" key="1">
    <citation type="submission" date="2020-08" db="EMBL/GenBank/DDBJ databases">
        <title>Genome sequence of Phycicoccus endophyticus JCM 31784T.</title>
        <authorList>
            <person name="Hyun D.-W."/>
            <person name="Bae J.-W."/>
        </authorList>
    </citation>
    <scope>NUCLEOTIDE SEQUENCE [LARGE SCALE GENOMIC DNA]</scope>
    <source>
        <strain evidence="5 6">JCM 31784</strain>
    </source>
</reference>
<protein>
    <submittedName>
        <fullName evidence="5">Cobalt-precorrin-6A reductase</fullName>
        <ecNumber evidence="5">1.3.1.106</ecNumber>
    </submittedName>
</protein>
<dbReference type="EMBL" id="CP060712">
    <property type="protein sequence ID" value="QNN50192.1"/>
    <property type="molecule type" value="Genomic_DNA"/>
</dbReference>
<dbReference type="EC" id="1.3.1.106" evidence="5"/>
<dbReference type="NCBIfam" id="NF005968">
    <property type="entry name" value="PRK08057.1-2"/>
    <property type="match status" value="1"/>
</dbReference>
<keyword evidence="2" id="KW-0169">Cobalamin biosynthesis</keyword>
<evidence type="ECO:0000313" key="5">
    <source>
        <dbReference type="EMBL" id="QNN50192.1"/>
    </source>
</evidence>
<comment type="pathway">
    <text evidence="1">Cofactor biosynthesis; adenosylcobalamin biosynthesis.</text>
</comment>
<dbReference type="AlphaFoldDB" id="A0A7G9R3L7"/>
<accession>A0A7G9R3L7</accession>
<dbReference type="GO" id="GO:0009236">
    <property type="term" value="P:cobalamin biosynthetic process"/>
    <property type="evidence" value="ECO:0007669"/>
    <property type="project" value="UniProtKB-UniPathway"/>
</dbReference>
<gene>
    <name evidence="5" type="ORF">H9L10_03830</name>
</gene>